<dbReference type="EMBL" id="QCYK01000001">
    <property type="protein sequence ID" value="PUZ28683.1"/>
    <property type="molecule type" value="Genomic_DNA"/>
</dbReference>
<sequence>MNDDMLKAALQKSLQQPPSRYFNEQVLHRLPAPVKARQKHFLSLDDAWLLVWVLVLLLGGAWILQSPAINSQHVLLLLTLAALGIFVMLFNRITRSALRKPQ</sequence>
<dbReference type="Proteomes" id="UP000244450">
    <property type="component" value="Unassembled WGS sequence"/>
</dbReference>
<feature type="transmembrane region" description="Helical" evidence="1">
    <location>
        <begin position="47"/>
        <end position="65"/>
    </location>
</feature>
<keyword evidence="1" id="KW-0812">Transmembrane</keyword>
<dbReference type="AlphaFoldDB" id="A0A2T7BLX4"/>
<dbReference type="RefSeq" id="WP_108685322.1">
    <property type="nucleotide sequence ID" value="NZ_QCYK01000001.1"/>
</dbReference>
<name>A0A2T7BLX4_9BACT</name>
<feature type="transmembrane region" description="Helical" evidence="1">
    <location>
        <begin position="71"/>
        <end position="90"/>
    </location>
</feature>
<reference evidence="2 3" key="1">
    <citation type="submission" date="2018-04" db="EMBL/GenBank/DDBJ databases">
        <title>Chitinophaga fuyangensis sp. nov., isolated from soil in a chemical factory.</title>
        <authorList>
            <person name="Chen K."/>
        </authorList>
    </citation>
    <scope>NUCLEOTIDE SEQUENCE [LARGE SCALE GENOMIC DNA]</scope>
    <source>
        <strain evidence="2 3">LY-1</strain>
    </source>
</reference>
<organism evidence="2 3">
    <name type="scientific">Chitinophaga parva</name>
    <dbReference type="NCBI Taxonomy" id="2169414"/>
    <lineage>
        <taxon>Bacteria</taxon>
        <taxon>Pseudomonadati</taxon>
        <taxon>Bacteroidota</taxon>
        <taxon>Chitinophagia</taxon>
        <taxon>Chitinophagales</taxon>
        <taxon>Chitinophagaceae</taxon>
        <taxon>Chitinophaga</taxon>
    </lineage>
</organism>
<gene>
    <name evidence="2" type="ORF">DCC81_04145</name>
</gene>
<evidence type="ECO:0000256" key="1">
    <source>
        <dbReference type="SAM" id="Phobius"/>
    </source>
</evidence>
<keyword evidence="3" id="KW-1185">Reference proteome</keyword>
<comment type="caution">
    <text evidence="2">The sequence shown here is derived from an EMBL/GenBank/DDBJ whole genome shotgun (WGS) entry which is preliminary data.</text>
</comment>
<proteinExistence type="predicted"/>
<evidence type="ECO:0000313" key="3">
    <source>
        <dbReference type="Proteomes" id="UP000244450"/>
    </source>
</evidence>
<protein>
    <submittedName>
        <fullName evidence="2">Uncharacterized protein</fullName>
    </submittedName>
</protein>
<evidence type="ECO:0000313" key="2">
    <source>
        <dbReference type="EMBL" id="PUZ28683.1"/>
    </source>
</evidence>
<accession>A0A2T7BLX4</accession>
<keyword evidence="1" id="KW-0472">Membrane</keyword>
<keyword evidence="1" id="KW-1133">Transmembrane helix</keyword>